<dbReference type="OrthoDB" id="58379at2759"/>
<dbReference type="PANTHER" id="PTHR38696:SF1">
    <property type="entry name" value="MEDIATOR OF RNA POLYMERASE II TRANSCRIPTION SUBUNIT 13"/>
    <property type="match status" value="1"/>
</dbReference>
<dbReference type="PANTHER" id="PTHR38696">
    <property type="entry name" value="MEDIATOR OF RNA POLYMERASE II TRANSCRIPTION SUBUNIT 13"/>
    <property type="match status" value="1"/>
</dbReference>
<evidence type="ECO:0000313" key="4">
    <source>
        <dbReference type="Proteomes" id="UP000663870"/>
    </source>
</evidence>
<dbReference type="AlphaFoldDB" id="A0A815IMY5"/>
<dbReference type="Proteomes" id="UP000663854">
    <property type="component" value="Unassembled WGS sequence"/>
</dbReference>
<evidence type="ECO:0000313" key="3">
    <source>
        <dbReference type="EMBL" id="CAF1368032.1"/>
    </source>
</evidence>
<sequence>MYDRLRLIRFPMPIVDAVRQAILTGWPRGIQLEQQRLGAHEFKLYGRPWLGQSVEAIPARILIMTVLSALYHHGWYLLTAADVSKKEQDKDSLFFRLGSPPSPTPFFAVSFNESDKLRLIGAPENLIEPVQQTIGRANIQREEWRDNGAAYQLKLRGNPWWGSGDEAITARVTLLALLDCFNSFGWELYASIDISGESGSDTDSWFFRQKTQ</sequence>
<dbReference type="EMBL" id="CAJNOL010001481">
    <property type="protein sequence ID" value="CAF1368032.1"/>
    <property type="molecule type" value="Genomic_DNA"/>
</dbReference>
<evidence type="ECO:0000313" key="1">
    <source>
        <dbReference type="EMBL" id="CAF1010064.1"/>
    </source>
</evidence>
<name>A0A815IMY5_9BILA</name>
<protein>
    <submittedName>
        <fullName evidence="3">Uncharacterized protein</fullName>
    </submittedName>
</protein>
<reference evidence="3" key="1">
    <citation type="submission" date="2021-02" db="EMBL/GenBank/DDBJ databases">
        <authorList>
            <person name="Nowell W R."/>
        </authorList>
    </citation>
    <scope>NUCLEOTIDE SEQUENCE</scope>
</reference>
<proteinExistence type="predicted"/>
<comment type="caution">
    <text evidence="3">The sequence shown here is derived from an EMBL/GenBank/DDBJ whole genome shotgun (WGS) entry which is preliminary data.</text>
</comment>
<dbReference type="Proteomes" id="UP000663870">
    <property type="component" value="Unassembled WGS sequence"/>
</dbReference>
<accession>A0A815IMY5</accession>
<gene>
    <name evidence="3" type="ORF">JXQ802_LOCUS32991</name>
    <name evidence="2" type="ORF">PYM288_LOCUS21620</name>
    <name evidence="1" type="ORF">RFH988_LOCUS14629</name>
</gene>
<keyword evidence="4" id="KW-1185">Reference proteome</keyword>
<dbReference type="EMBL" id="CAJNOH010000866">
    <property type="protein sequence ID" value="CAF1139194.1"/>
    <property type="molecule type" value="Genomic_DNA"/>
</dbReference>
<organism evidence="3 4">
    <name type="scientific">Rotaria sordida</name>
    <dbReference type="NCBI Taxonomy" id="392033"/>
    <lineage>
        <taxon>Eukaryota</taxon>
        <taxon>Metazoa</taxon>
        <taxon>Spiralia</taxon>
        <taxon>Gnathifera</taxon>
        <taxon>Rotifera</taxon>
        <taxon>Eurotatoria</taxon>
        <taxon>Bdelloidea</taxon>
        <taxon>Philodinida</taxon>
        <taxon>Philodinidae</taxon>
        <taxon>Rotaria</taxon>
    </lineage>
</organism>
<dbReference type="EMBL" id="CAJNOO010000683">
    <property type="protein sequence ID" value="CAF1010064.1"/>
    <property type="molecule type" value="Genomic_DNA"/>
</dbReference>
<evidence type="ECO:0000313" key="2">
    <source>
        <dbReference type="EMBL" id="CAF1139194.1"/>
    </source>
</evidence>
<dbReference type="Proteomes" id="UP000663882">
    <property type="component" value="Unassembled WGS sequence"/>
</dbReference>